<dbReference type="PANTHER" id="PTHR43701:SF2">
    <property type="entry name" value="MEMBRANE TRANSPORTER PROTEIN YJNA-RELATED"/>
    <property type="match status" value="1"/>
</dbReference>
<keyword evidence="4 6" id="KW-1133">Transmembrane helix</keyword>
<sequence length="273" mass="29666">MDLIILFLVGLIGGTVGSLLGLGGGIIVVPALLFLSPYLPILKDITPQVAVGTSLVVIIFTGLSSTLAYMKYKKVDYKSGLILFIGSGPGAFVGAWVNKSLNNQSFSVYFGLFMIFCSILLLLNERMKPRRKDVTKGYIRKFTDHQGVEHAYGFHPMVGIVVAFSVGFLSGLFGIGGGSLMVPAMIMLFLFPPHIAVATSMFIIFLSSIVSSITHISLGHVNWLYALCLIPGAWFGGKWGAKINQRLKSKQIVLLLRIILIIVGIRLIFQGLE</sequence>
<evidence type="ECO:0000256" key="5">
    <source>
        <dbReference type="ARBA" id="ARBA00023136"/>
    </source>
</evidence>
<keyword evidence="3 6" id="KW-0812">Transmembrane</keyword>
<dbReference type="EMBL" id="JAUSTR010000002">
    <property type="protein sequence ID" value="MDQ0162057.1"/>
    <property type="molecule type" value="Genomic_DNA"/>
</dbReference>
<evidence type="ECO:0000256" key="3">
    <source>
        <dbReference type="ARBA" id="ARBA00022692"/>
    </source>
</evidence>
<protein>
    <recommendedName>
        <fullName evidence="6">Probable membrane transporter protein</fullName>
    </recommendedName>
</protein>
<reference evidence="7 8" key="1">
    <citation type="submission" date="2023-07" db="EMBL/GenBank/DDBJ databases">
        <title>Genomic Encyclopedia of Type Strains, Phase IV (KMG-IV): sequencing the most valuable type-strain genomes for metagenomic binning, comparative biology and taxonomic classification.</title>
        <authorList>
            <person name="Goeker M."/>
        </authorList>
    </citation>
    <scope>NUCLEOTIDE SEQUENCE [LARGE SCALE GENOMIC DNA]</scope>
    <source>
        <strain evidence="7 8">DSM 19092</strain>
    </source>
</reference>
<dbReference type="RefSeq" id="WP_419151603.1">
    <property type="nucleotide sequence ID" value="NZ_JAUSTR010000002.1"/>
</dbReference>
<evidence type="ECO:0000256" key="1">
    <source>
        <dbReference type="ARBA" id="ARBA00004141"/>
    </source>
</evidence>
<keyword evidence="8" id="KW-1185">Reference proteome</keyword>
<comment type="similarity">
    <text evidence="2 6">Belongs to the 4-toluene sulfonate uptake permease (TSUP) (TC 2.A.102) family.</text>
</comment>
<dbReference type="Proteomes" id="UP001225646">
    <property type="component" value="Unassembled WGS sequence"/>
</dbReference>
<keyword evidence="5 6" id="KW-0472">Membrane</keyword>
<evidence type="ECO:0000256" key="6">
    <source>
        <dbReference type="RuleBase" id="RU363041"/>
    </source>
</evidence>
<evidence type="ECO:0000256" key="2">
    <source>
        <dbReference type="ARBA" id="ARBA00009142"/>
    </source>
</evidence>
<organism evidence="7 8">
    <name type="scientific">Aeribacillus alveayuensis</name>
    <dbReference type="NCBI Taxonomy" id="279215"/>
    <lineage>
        <taxon>Bacteria</taxon>
        <taxon>Bacillati</taxon>
        <taxon>Bacillota</taxon>
        <taxon>Bacilli</taxon>
        <taxon>Bacillales</taxon>
        <taxon>Bacillaceae</taxon>
        <taxon>Aeribacillus</taxon>
    </lineage>
</organism>
<comment type="caution">
    <text evidence="7">The sequence shown here is derived from an EMBL/GenBank/DDBJ whole genome shotgun (WGS) entry which is preliminary data.</text>
</comment>
<feature type="transmembrane region" description="Helical" evidence="6">
    <location>
        <begin position="150"/>
        <end position="166"/>
    </location>
</feature>
<accession>A0ABT9VM55</accession>
<dbReference type="PANTHER" id="PTHR43701">
    <property type="entry name" value="MEMBRANE TRANSPORTER PROTEIN MJ0441-RELATED"/>
    <property type="match status" value="1"/>
</dbReference>
<comment type="subcellular location">
    <subcellularLocation>
        <location evidence="6">Cell membrane</location>
        <topology evidence="6">Multi-pass membrane protein</topology>
    </subcellularLocation>
    <subcellularLocation>
        <location evidence="1">Membrane</location>
        <topology evidence="1">Multi-pass membrane protein</topology>
    </subcellularLocation>
</comment>
<feature type="transmembrane region" description="Helical" evidence="6">
    <location>
        <begin position="45"/>
        <end position="69"/>
    </location>
</feature>
<evidence type="ECO:0000313" key="7">
    <source>
        <dbReference type="EMBL" id="MDQ0162057.1"/>
    </source>
</evidence>
<feature type="transmembrane region" description="Helical" evidence="6">
    <location>
        <begin position="223"/>
        <end position="240"/>
    </location>
</feature>
<feature type="transmembrane region" description="Helical" evidence="6">
    <location>
        <begin position="81"/>
        <end position="98"/>
    </location>
</feature>
<feature type="transmembrane region" description="Helical" evidence="6">
    <location>
        <begin position="252"/>
        <end position="269"/>
    </location>
</feature>
<evidence type="ECO:0000313" key="8">
    <source>
        <dbReference type="Proteomes" id="UP001225646"/>
    </source>
</evidence>
<keyword evidence="6" id="KW-1003">Cell membrane</keyword>
<feature type="transmembrane region" description="Helical" evidence="6">
    <location>
        <begin position="7"/>
        <end position="33"/>
    </location>
</feature>
<feature type="transmembrane region" description="Helical" evidence="6">
    <location>
        <begin position="104"/>
        <end position="123"/>
    </location>
</feature>
<proteinExistence type="inferred from homology"/>
<dbReference type="InterPro" id="IPR051598">
    <property type="entry name" value="TSUP/Inactive_protease-like"/>
</dbReference>
<gene>
    <name evidence="7" type="ORF">J2S06_001131</name>
</gene>
<name>A0ABT9VM55_9BACI</name>
<dbReference type="InterPro" id="IPR002781">
    <property type="entry name" value="TM_pro_TauE-like"/>
</dbReference>
<evidence type="ECO:0000256" key="4">
    <source>
        <dbReference type="ARBA" id="ARBA00022989"/>
    </source>
</evidence>
<dbReference type="Pfam" id="PF01925">
    <property type="entry name" value="TauE"/>
    <property type="match status" value="1"/>
</dbReference>